<sequence>MVETVDRRVEALARLDIFGQCDAQELRPLAERLQPLRARSGEVLMRQGNPADQFLIVFAGSVEIHRRSSDGEEFRIEADSGRVVGEIALLRSAKRSATVTVTHDLTGWIGDGDAFDVLIELPGVLDQLIRTARQRLAGFITPVALQLKDGGHLLLRPSLPGDPASIENSHITFSDETLYRRFQGARRPTPQLLRYLYEVDYVDHFVWVVVTTDGEPVADARFVRDEDNPKRAEIAFIVADDYQGKGIGTFLMGALWAAARVAGVEVFHARVLAHNSPMRAILNHFGAQWRRDDLGVVVTEIEVPEADPFDAELTERIEEMARRVLEAF</sequence>
<dbReference type="PANTHER" id="PTHR24567">
    <property type="entry name" value="CRP FAMILY TRANSCRIPTIONAL REGULATORY PROTEIN"/>
    <property type="match status" value="1"/>
</dbReference>
<reference evidence="3 4" key="1">
    <citation type="journal article" date="2017" name="Infect. Genet. Evol.">
        <title>The new phylogeny of the genus Mycobacterium: The old and the news.</title>
        <authorList>
            <person name="Tortoli E."/>
            <person name="Fedrizzi T."/>
            <person name="Meehan C.J."/>
            <person name="Trovato A."/>
            <person name="Grottola A."/>
            <person name="Giacobazzi E."/>
            <person name="Serpini G.F."/>
            <person name="Tagliazucchi S."/>
            <person name="Fabio A."/>
            <person name="Bettua C."/>
            <person name="Bertorelli R."/>
            <person name="Frascaro F."/>
            <person name="De Sanctis V."/>
            <person name="Pecorari M."/>
            <person name="Jousson O."/>
            <person name="Segata N."/>
            <person name="Cirillo D.M."/>
        </authorList>
    </citation>
    <scope>NUCLEOTIDE SEQUENCE [LARGE SCALE GENOMIC DNA]</scope>
    <source>
        <strain evidence="3 4">CIP1034565</strain>
    </source>
</reference>
<dbReference type="RefSeq" id="WP_090589164.1">
    <property type="nucleotide sequence ID" value="NZ_CP104302.1"/>
</dbReference>
<dbReference type="PANTHER" id="PTHR24567:SF74">
    <property type="entry name" value="HTH-TYPE TRANSCRIPTIONAL REGULATOR ARCR"/>
    <property type="match status" value="1"/>
</dbReference>
<feature type="domain" description="N-acetyltransferase" evidence="2">
    <location>
        <begin position="153"/>
        <end position="318"/>
    </location>
</feature>
<dbReference type="CDD" id="cd00038">
    <property type="entry name" value="CAP_ED"/>
    <property type="match status" value="1"/>
</dbReference>
<dbReference type="InterPro" id="IPR000182">
    <property type="entry name" value="GNAT_dom"/>
</dbReference>
<dbReference type="GO" id="GO:0016747">
    <property type="term" value="F:acyltransferase activity, transferring groups other than amino-acyl groups"/>
    <property type="evidence" value="ECO:0007669"/>
    <property type="project" value="InterPro"/>
</dbReference>
<dbReference type="EMBL" id="PDCN02000003">
    <property type="protein sequence ID" value="PIB76867.1"/>
    <property type="molecule type" value="Genomic_DNA"/>
</dbReference>
<gene>
    <name evidence="3" type="ORF">CQY22_004280</name>
</gene>
<dbReference type="PROSITE" id="PS51186">
    <property type="entry name" value="GNAT"/>
    <property type="match status" value="1"/>
</dbReference>
<dbReference type="Pfam" id="PF00027">
    <property type="entry name" value="cNMP_binding"/>
    <property type="match status" value="1"/>
</dbReference>
<dbReference type="Gene3D" id="3.40.630.30">
    <property type="match status" value="1"/>
</dbReference>
<evidence type="ECO:0000259" key="2">
    <source>
        <dbReference type="PROSITE" id="PS51186"/>
    </source>
</evidence>
<dbReference type="InterPro" id="IPR000595">
    <property type="entry name" value="cNMP-bd_dom"/>
</dbReference>
<dbReference type="SUPFAM" id="SSF55729">
    <property type="entry name" value="Acyl-CoA N-acyltransferases (Nat)"/>
    <property type="match status" value="1"/>
</dbReference>
<name>A0A2G5PEX4_9MYCO</name>
<evidence type="ECO:0000259" key="1">
    <source>
        <dbReference type="PROSITE" id="PS50042"/>
    </source>
</evidence>
<protein>
    <submittedName>
        <fullName evidence="3">GNAT family N-acetyltransferase</fullName>
    </submittedName>
</protein>
<dbReference type="PROSITE" id="PS50042">
    <property type="entry name" value="CNMP_BINDING_3"/>
    <property type="match status" value="1"/>
</dbReference>
<dbReference type="CDD" id="cd04301">
    <property type="entry name" value="NAT_SF"/>
    <property type="match status" value="1"/>
</dbReference>
<dbReference type="InterPro" id="IPR050397">
    <property type="entry name" value="Env_Response_Regulators"/>
</dbReference>
<dbReference type="InterPro" id="IPR018490">
    <property type="entry name" value="cNMP-bd_dom_sf"/>
</dbReference>
<dbReference type="InterPro" id="IPR014710">
    <property type="entry name" value="RmlC-like_jellyroll"/>
</dbReference>
<accession>A0A2G5PEX4</accession>
<dbReference type="SUPFAM" id="SSF51206">
    <property type="entry name" value="cAMP-binding domain-like"/>
    <property type="match status" value="1"/>
</dbReference>
<proteinExistence type="predicted"/>
<dbReference type="STRING" id="85968.GCA_900073015_02317"/>
<dbReference type="OrthoDB" id="190266at2"/>
<dbReference type="Gene3D" id="2.60.120.10">
    <property type="entry name" value="Jelly Rolls"/>
    <property type="match status" value="1"/>
</dbReference>
<dbReference type="Proteomes" id="UP000230551">
    <property type="component" value="Unassembled WGS sequence"/>
</dbReference>
<evidence type="ECO:0000313" key="3">
    <source>
        <dbReference type="EMBL" id="PIB76867.1"/>
    </source>
</evidence>
<evidence type="ECO:0000313" key="4">
    <source>
        <dbReference type="Proteomes" id="UP000230551"/>
    </source>
</evidence>
<dbReference type="InterPro" id="IPR016181">
    <property type="entry name" value="Acyl_CoA_acyltransferase"/>
</dbReference>
<comment type="caution">
    <text evidence="3">The sequence shown here is derived from an EMBL/GenBank/DDBJ whole genome shotgun (WGS) entry which is preliminary data.</text>
</comment>
<keyword evidence="4" id="KW-1185">Reference proteome</keyword>
<dbReference type="GO" id="GO:0003700">
    <property type="term" value="F:DNA-binding transcription factor activity"/>
    <property type="evidence" value="ECO:0007669"/>
    <property type="project" value="TreeGrafter"/>
</dbReference>
<dbReference type="GO" id="GO:0005829">
    <property type="term" value="C:cytosol"/>
    <property type="evidence" value="ECO:0007669"/>
    <property type="project" value="TreeGrafter"/>
</dbReference>
<feature type="domain" description="Cyclic nucleotide-binding" evidence="1">
    <location>
        <begin position="17"/>
        <end position="119"/>
    </location>
</feature>
<organism evidence="3 4">
    <name type="scientific">Mycolicibacterium brumae</name>
    <dbReference type="NCBI Taxonomy" id="85968"/>
    <lineage>
        <taxon>Bacteria</taxon>
        <taxon>Bacillati</taxon>
        <taxon>Actinomycetota</taxon>
        <taxon>Actinomycetes</taxon>
        <taxon>Mycobacteriales</taxon>
        <taxon>Mycobacteriaceae</taxon>
        <taxon>Mycolicibacterium</taxon>
    </lineage>
</organism>
<keyword evidence="3" id="KW-0808">Transferase</keyword>
<dbReference type="AlphaFoldDB" id="A0A2G5PEX4"/>
<dbReference type="Pfam" id="PF13302">
    <property type="entry name" value="Acetyltransf_3"/>
    <property type="match status" value="1"/>
</dbReference>
<dbReference type="SMART" id="SM00100">
    <property type="entry name" value="cNMP"/>
    <property type="match status" value="1"/>
</dbReference>